<dbReference type="EMBL" id="DAKRPA010000105">
    <property type="protein sequence ID" value="DAZ98478.1"/>
    <property type="molecule type" value="Genomic_DNA"/>
</dbReference>
<feature type="transmembrane region" description="Helical" evidence="1">
    <location>
        <begin position="123"/>
        <end position="142"/>
    </location>
</feature>
<dbReference type="InterPro" id="IPR000719">
    <property type="entry name" value="Prot_kinase_dom"/>
</dbReference>
<feature type="transmembrane region" description="Helical" evidence="1">
    <location>
        <begin position="97"/>
        <end position="116"/>
    </location>
</feature>
<feature type="transmembrane region" description="Helical" evidence="1">
    <location>
        <begin position="154"/>
        <end position="177"/>
    </location>
</feature>
<dbReference type="AlphaFoldDB" id="A0AAV2YXF1"/>
<keyword evidence="1" id="KW-1133">Transmembrane helix</keyword>
<name>A0AAV2YXF1_9STRA</name>
<gene>
    <name evidence="3" type="ORF">N0F65_004915</name>
</gene>
<feature type="domain" description="Protein kinase" evidence="2">
    <location>
        <begin position="91"/>
        <end position="433"/>
    </location>
</feature>
<dbReference type="GO" id="GO:0004674">
    <property type="term" value="F:protein serine/threonine kinase activity"/>
    <property type="evidence" value="ECO:0007669"/>
    <property type="project" value="TreeGrafter"/>
</dbReference>
<proteinExistence type="predicted"/>
<reference evidence="3" key="2">
    <citation type="journal article" date="2023" name="Microbiol Resour">
        <title>Decontamination and Annotation of the Draft Genome Sequence of the Oomycete Lagenidium giganteum ARSEF 373.</title>
        <authorList>
            <person name="Morgan W.R."/>
            <person name="Tartar A."/>
        </authorList>
    </citation>
    <scope>NUCLEOTIDE SEQUENCE</scope>
    <source>
        <strain evidence="3">ARSEF 373</strain>
    </source>
</reference>
<evidence type="ECO:0000256" key="1">
    <source>
        <dbReference type="SAM" id="Phobius"/>
    </source>
</evidence>
<dbReference type="SUPFAM" id="SSF56112">
    <property type="entry name" value="Protein kinase-like (PK-like)"/>
    <property type="match status" value="1"/>
</dbReference>
<dbReference type="Proteomes" id="UP001146120">
    <property type="component" value="Unassembled WGS sequence"/>
</dbReference>
<sequence length="482" mass="54847">MRLRIGVYYFRRRWKRMASFILLLWAIGIHVFVFMLLQQLKMSVRPNIQHTARCANSTLLEEEWYAHSRWSALHADRPKMTLLDWIIIYDAKVTNSLVLGVLAVLSTLSGILFVALKLDFVHVVFNTSALWLTCLCLLFGAQQGKQNSRSAHRMVNQLCLFVFGIVIPSMVTLLATYTEDRATRMAYASKVRAERINTTLKLDLSTKRSGLENKNIDGDDQSAMEKALFHDGSELLREVSIPFAELQLKEMVAKNPYGEILLADYHGTRVVLKRLALSSCTPEGMLEFKAKVEMQACLRHPNIVLFIVSDFGESKRQTVAGNLFSTIVGTPYWVAPEVLREEKYDISVDCYSFGIVLIELETRKDPYFELADESTIEVMMQVANRGLRPTIPATCPPNRRKLITSCLASNPKDRPKMTDILHSLQNEVRQELLTQDTIGVTCDKRRMMLMQRHQVLNRRGVRDLLGRSDSPSDDASDSVLLV</sequence>
<keyword evidence="4" id="KW-1185">Reference proteome</keyword>
<dbReference type="PROSITE" id="PS50011">
    <property type="entry name" value="PROTEIN_KINASE_DOM"/>
    <property type="match status" value="1"/>
</dbReference>
<organism evidence="3 4">
    <name type="scientific">Lagenidium giganteum</name>
    <dbReference type="NCBI Taxonomy" id="4803"/>
    <lineage>
        <taxon>Eukaryota</taxon>
        <taxon>Sar</taxon>
        <taxon>Stramenopiles</taxon>
        <taxon>Oomycota</taxon>
        <taxon>Peronosporomycetes</taxon>
        <taxon>Pythiales</taxon>
        <taxon>Pythiaceae</taxon>
    </lineage>
</organism>
<evidence type="ECO:0000313" key="4">
    <source>
        <dbReference type="Proteomes" id="UP001146120"/>
    </source>
</evidence>
<dbReference type="Gene3D" id="1.10.510.10">
    <property type="entry name" value="Transferase(Phosphotransferase) domain 1"/>
    <property type="match status" value="1"/>
</dbReference>
<dbReference type="GO" id="GO:0005524">
    <property type="term" value="F:ATP binding"/>
    <property type="evidence" value="ECO:0007669"/>
    <property type="project" value="InterPro"/>
</dbReference>
<keyword evidence="1" id="KW-0812">Transmembrane</keyword>
<comment type="caution">
    <text evidence="3">The sequence shown here is derived from an EMBL/GenBank/DDBJ whole genome shotgun (WGS) entry which is preliminary data.</text>
</comment>
<reference evidence="3" key="1">
    <citation type="submission" date="2022-11" db="EMBL/GenBank/DDBJ databases">
        <authorList>
            <person name="Morgan W.R."/>
            <person name="Tartar A."/>
        </authorList>
    </citation>
    <scope>NUCLEOTIDE SEQUENCE</scope>
    <source>
        <strain evidence="3">ARSEF 373</strain>
    </source>
</reference>
<dbReference type="Pfam" id="PF00069">
    <property type="entry name" value="Pkinase"/>
    <property type="match status" value="1"/>
</dbReference>
<keyword evidence="1" id="KW-0472">Membrane</keyword>
<dbReference type="InterPro" id="IPR051681">
    <property type="entry name" value="Ser/Thr_Kinases-Pseudokinases"/>
</dbReference>
<evidence type="ECO:0000313" key="3">
    <source>
        <dbReference type="EMBL" id="DAZ98478.1"/>
    </source>
</evidence>
<feature type="transmembrane region" description="Helical" evidence="1">
    <location>
        <begin position="20"/>
        <end position="37"/>
    </location>
</feature>
<evidence type="ECO:0000259" key="2">
    <source>
        <dbReference type="PROSITE" id="PS50011"/>
    </source>
</evidence>
<dbReference type="InterPro" id="IPR011009">
    <property type="entry name" value="Kinase-like_dom_sf"/>
</dbReference>
<protein>
    <recommendedName>
        <fullName evidence="2">Protein kinase domain-containing protein</fullName>
    </recommendedName>
</protein>
<accession>A0AAV2YXF1</accession>
<dbReference type="Gene3D" id="3.30.200.20">
    <property type="entry name" value="Phosphorylase Kinase, domain 1"/>
    <property type="match status" value="1"/>
</dbReference>
<dbReference type="PANTHER" id="PTHR44329">
    <property type="entry name" value="SERINE/THREONINE-PROTEIN KINASE TNNI3K-RELATED"/>
    <property type="match status" value="1"/>
</dbReference>